<protein>
    <submittedName>
        <fullName evidence="6">Helix-turn-helix domain-containing protein</fullName>
    </submittedName>
    <submittedName>
        <fullName evidence="7">Regulatory protein soxS</fullName>
    </submittedName>
</protein>
<dbReference type="InterPro" id="IPR018062">
    <property type="entry name" value="HTH_AraC-typ_CS"/>
</dbReference>
<dbReference type="RefSeq" id="WP_134525289.1">
    <property type="nucleotide sequence ID" value="NZ_CP062916.1"/>
</dbReference>
<dbReference type="InterPro" id="IPR009057">
    <property type="entry name" value="Homeodomain-like_sf"/>
</dbReference>
<dbReference type="InterPro" id="IPR050959">
    <property type="entry name" value="MarA-like"/>
</dbReference>
<dbReference type="InterPro" id="IPR020449">
    <property type="entry name" value="Tscrpt_reg_AraC-type_HTH"/>
</dbReference>
<sequence>MINKKEIIDDLIVWIEGNIENRLDIDTLAKKSGYSKWHLQRVFYTCTGTKIGNFIREMKLSHAANLLLKTEEPIISLALKYGFESQQSFTRSFTRKYGIPPNKYRKNGHPNTKQA</sequence>
<reference evidence="6 9" key="2">
    <citation type="submission" date="2020-10" db="EMBL/GenBank/DDBJ databases">
        <title>Resistance determinants and their genetic context in bacteria from a longitudinal study of pigs reared under conventional and antibiotic-free husbandry practices.</title>
        <authorList>
            <person name="Poulin-Laprade D."/>
            <person name="Brouard J.-S."/>
            <person name="Gagnon N."/>
            <person name="Turcotte A."/>
            <person name="Langlois A."/>
            <person name="Matte J.J."/>
            <person name="Carrillo C.D."/>
            <person name="Zaheer R."/>
            <person name="McAllister T."/>
            <person name="Topp E."/>
            <person name="Talbot G."/>
        </authorList>
    </citation>
    <scope>NUCLEOTIDE SEQUENCE [LARGE SCALE GENOMIC DNA]</scope>
    <source>
        <strain evidence="6 9">Res13-Abat-PEB01-P1-04-A</strain>
    </source>
</reference>
<reference evidence="7 8" key="1">
    <citation type="submission" date="2019-03" db="EMBL/GenBank/DDBJ databases">
        <authorList>
            <consortium name="Pathogen Informatics"/>
        </authorList>
    </citation>
    <scope>NUCLEOTIDE SEQUENCE [LARGE SCALE GENOMIC DNA]</scope>
    <source>
        <strain evidence="7 8">NCTC13038</strain>
    </source>
</reference>
<evidence type="ECO:0000256" key="4">
    <source>
        <dbReference type="SAM" id="MobiDB-lite"/>
    </source>
</evidence>
<evidence type="ECO:0000256" key="1">
    <source>
        <dbReference type="ARBA" id="ARBA00023015"/>
    </source>
</evidence>
<evidence type="ECO:0000313" key="8">
    <source>
        <dbReference type="Proteomes" id="UP000332594"/>
    </source>
</evidence>
<keyword evidence="3" id="KW-0804">Transcription</keyword>
<dbReference type="GO" id="GO:0003700">
    <property type="term" value="F:DNA-binding transcription factor activity"/>
    <property type="evidence" value="ECO:0007669"/>
    <property type="project" value="InterPro"/>
</dbReference>
<dbReference type="GO" id="GO:0043565">
    <property type="term" value="F:sequence-specific DNA binding"/>
    <property type="evidence" value="ECO:0007669"/>
    <property type="project" value="InterPro"/>
</dbReference>
<keyword evidence="1" id="KW-0805">Transcription regulation</keyword>
<keyword evidence="2" id="KW-0238">DNA-binding</keyword>
<evidence type="ECO:0000313" key="6">
    <source>
        <dbReference type="EMBL" id="QPF07903.1"/>
    </source>
</evidence>
<dbReference type="Proteomes" id="UP000594500">
    <property type="component" value="Chromosome"/>
</dbReference>
<evidence type="ECO:0000259" key="5">
    <source>
        <dbReference type="PROSITE" id="PS01124"/>
    </source>
</evidence>
<dbReference type="SMART" id="SM00342">
    <property type="entry name" value="HTH_ARAC"/>
    <property type="match status" value="1"/>
</dbReference>
<dbReference type="Gene3D" id="1.10.10.60">
    <property type="entry name" value="Homeodomain-like"/>
    <property type="match status" value="2"/>
</dbReference>
<evidence type="ECO:0000256" key="3">
    <source>
        <dbReference type="ARBA" id="ARBA00023163"/>
    </source>
</evidence>
<evidence type="ECO:0000313" key="9">
    <source>
        <dbReference type="Proteomes" id="UP000594500"/>
    </source>
</evidence>
<gene>
    <name evidence="7" type="primary">soxS_3</name>
    <name evidence="6" type="ORF">IMO34_21670</name>
    <name evidence="7" type="ORF">NCTC13038_00889</name>
</gene>
<proteinExistence type="predicted"/>
<evidence type="ECO:0000256" key="2">
    <source>
        <dbReference type="ARBA" id="ARBA00023125"/>
    </source>
</evidence>
<feature type="region of interest" description="Disordered" evidence="4">
    <location>
        <begin position="95"/>
        <end position="115"/>
    </location>
</feature>
<accession>A0A485B0E2</accession>
<dbReference type="AlphaFoldDB" id="A0A485B0E2"/>
<dbReference type="EMBL" id="CP062916">
    <property type="protein sequence ID" value="QPF07903.1"/>
    <property type="molecule type" value="Genomic_DNA"/>
</dbReference>
<dbReference type="Proteomes" id="UP000332594">
    <property type="component" value="Unassembled WGS sequence"/>
</dbReference>
<dbReference type="PROSITE" id="PS01124">
    <property type="entry name" value="HTH_ARAC_FAMILY_2"/>
    <property type="match status" value="1"/>
</dbReference>
<dbReference type="PRINTS" id="PR00032">
    <property type="entry name" value="HTHARAC"/>
</dbReference>
<evidence type="ECO:0000313" key="7">
    <source>
        <dbReference type="EMBL" id="VFS66674.1"/>
    </source>
</evidence>
<dbReference type="SUPFAM" id="SSF46689">
    <property type="entry name" value="Homeodomain-like"/>
    <property type="match status" value="2"/>
</dbReference>
<feature type="domain" description="HTH araC/xylS-type" evidence="5">
    <location>
        <begin position="9"/>
        <end position="107"/>
    </location>
</feature>
<dbReference type="EMBL" id="CAADJG010000002">
    <property type="protein sequence ID" value="VFS66674.1"/>
    <property type="molecule type" value="Genomic_DNA"/>
</dbReference>
<dbReference type="PANTHER" id="PTHR47504:SF5">
    <property type="entry name" value="RIGHT ORIGIN-BINDING PROTEIN"/>
    <property type="match status" value="1"/>
</dbReference>
<organism evidence="7 8">
    <name type="scientific">Raoultella terrigena</name>
    <name type="common">Klebsiella terrigena</name>
    <dbReference type="NCBI Taxonomy" id="577"/>
    <lineage>
        <taxon>Bacteria</taxon>
        <taxon>Pseudomonadati</taxon>
        <taxon>Pseudomonadota</taxon>
        <taxon>Gammaproteobacteria</taxon>
        <taxon>Enterobacterales</taxon>
        <taxon>Enterobacteriaceae</taxon>
        <taxon>Klebsiella/Raoultella group</taxon>
        <taxon>Raoultella</taxon>
    </lineage>
</organism>
<dbReference type="PROSITE" id="PS00041">
    <property type="entry name" value="HTH_ARAC_FAMILY_1"/>
    <property type="match status" value="1"/>
</dbReference>
<dbReference type="PANTHER" id="PTHR47504">
    <property type="entry name" value="RIGHT ORIGIN-BINDING PROTEIN"/>
    <property type="match status" value="1"/>
</dbReference>
<name>A0A485B0E2_RAOTE</name>
<dbReference type="Pfam" id="PF12833">
    <property type="entry name" value="HTH_18"/>
    <property type="match status" value="1"/>
</dbReference>
<dbReference type="InterPro" id="IPR018060">
    <property type="entry name" value="HTH_AraC"/>
</dbReference>